<evidence type="ECO:0000313" key="3">
    <source>
        <dbReference type="Proteomes" id="UP000006034"/>
    </source>
</evidence>
<keyword evidence="1" id="KW-1133">Transmembrane helix</keyword>
<dbReference type="GeneID" id="78087825"/>
<reference evidence="2 3" key="2">
    <citation type="submission" date="2013-04" db="EMBL/GenBank/DDBJ databases">
        <title>The Genome Sequence of Bilophila wadsworthia 3_1_6.</title>
        <authorList>
            <consortium name="The Broad Institute Genomics Platform"/>
            <person name="Earl A."/>
            <person name="Ward D."/>
            <person name="Feldgarden M."/>
            <person name="Gevers D."/>
            <person name="Sibley C."/>
            <person name="Strauss J."/>
            <person name="Allen-Vercoe E."/>
            <person name="Walker B."/>
            <person name="Young S."/>
            <person name="Zeng Q."/>
            <person name="Gargeya S."/>
            <person name="Fitzgerald M."/>
            <person name="Haas B."/>
            <person name="Abouelleil A."/>
            <person name="Allen A.W."/>
            <person name="Alvarado L."/>
            <person name="Arachchi H.M."/>
            <person name="Berlin A.M."/>
            <person name="Chapman S.B."/>
            <person name="Gainer-Dewar J."/>
            <person name="Goldberg J."/>
            <person name="Griggs A."/>
            <person name="Gujja S."/>
            <person name="Hansen M."/>
            <person name="Howarth C."/>
            <person name="Imamovic A."/>
            <person name="Ireland A."/>
            <person name="Larimer J."/>
            <person name="McCowan C."/>
            <person name="Murphy C."/>
            <person name="Pearson M."/>
            <person name="Poon T.W."/>
            <person name="Priest M."/>
            <person name="Roberts A."/>
            <person name="Saif S."/>
            <person name="Shea T."/>
            <person name="Sisk P."/>
            <person name="Sykes S."/>
            <person name="Wortman J."/>
            <person name="Nusbaum C."/>
            <person name="Birren B."/>
        </authorList>
    </citation>
    <scope>NUCLEOTIDE SEQUENCE [LARGE SCALE GENOMIC DNA]</scope>
    <source>
        <strain evidence="2 3">3_1_6</strain>
    </source>
</reference>
<keyword evidence="1" id="KW-0472">Membrane</keyword>
<evidence type="ECO:0000256" key="1">
    <source>
        <dbReference type="SAM" id="Phobius"/>
    </source>
</evidence>
<name>E5YB74_BILW3</name>
<dbReference type="Proteomes" id="UP000006034">
    <property type="component" value="Unassembled WGS sequence"/>
</dbReference>
<dbReference type="EMBL" id="ADCP02000001">
    <property type="protein sequence ID" value="EFV42770.1"/>
    <property type="molecule type" value="Genomic_DNA"/>
</dbReference>
<comment type="caution">
    <text evidence="2">The sequence shown here is derived from an EMBL/GenBank/DDBJ whole genome shotgun (WGS) entry which is preliminary data.</text>
</comment>
<dbReference type="RefSeq" id="WP_005030295.1">
    <property type="nucleotide sequence ID" value="NZ_KE150238.1"/>
</dbReference>
<gene>
    <name evidence="2" type="ORF">HMPREF0179_03447</name>
</gene>
<protein>
    <submittedName>
        <fullName evidence="2">Uncharacterized protein</fullName>
    </submittedName>
</protein>
<reference evidence="2 3" key="1">
    <citation type="submission" date="2010-10" db="EMBL/GenBank/DDBJ databases">
        <authorList>
            <consortium name="The Broad Institute Genome Sequencing Platform"/>
            <person name="Ward D."/>
            <person name="Earl A."/>
            <person name="Feldgarden M."/>
            <person name="Young S.K."/>
            <person name="Gargeya S."/>
            <person name="Zeng Q."/>
            <person name="Alvarado L."/>
            <person name="Berlin A."/>
            <person name="Bochicchio J."/>
            <person name="Chapman S.B."/>
            <person name="Chen Z."/>
            <person name="Freedman E."/>
            <person name="Gellesch M."/>
            <person name="Goldberg J."/>
            <person name="Griggs A."/>
            <person name="Gujja S."/>
            <person name="Heilman E."/>
            <person name="Heiman D."/>
            <person name="Howarth C."/>
            <person name="Mehta T."/>
            <person name="Neiman D."/>
            <person name="Pearson M."/>
            <person name="Roberts A."/>
            <person name="Saif S."/>
            <person name="Shea T."/>
            <person name="Shenoy N."/>
            <person name="Sisk P."/>
            <person name="Stolte C."/>
            <person name="Sykes S."/>
            <person name="White J."/>
            <person name="Yandava C."/>
            <person name="Allen-Vercoe E."/>
            <person name="Sibley C."/>
            <person name="Ambrose C.E."/>
            <person name="Strauss J."/>
            <person name="Daigneault M."/>
            <person name="Haas B."/>
            <person name="Nusbaum C."/>
            <person name="Birren B."/>
        </authorList>
    </citation>
    <scope>NUCLEOTIDE SEQUENCE [LARGE SCALE GENOMIC DNA]</scope>
    <source>
        <strain evidence="2 3">3_1_6</strain>
    </source>
</reference>
<keyword evidence="3" id="KW-1185">Reference proteome</keyword>
<feature type="transmembrane region" description="Helical" evidence="1">
    <location>
        <begin position="6"/>
        <end position="31"/>
    </location>
</feature>
<dbReference type="HOGENOM" id="CLU_2714276_0_0_7"/>
<accession>E5YB74</accession>
<dbReference type="AlphaFoldDB" id="E5YB74"/>
<dbReference type="STRING" id="563192.HMPREF0179_03447"/>
<organism evidence="2 3">
    <name type="scientific">Bilophila wadsworthia (strain 3_1_6)</name>
    <dbReference type="NCBI Taxonomy" id="563192"/>
    <lineage>
        <taxon>Bacteria</taxon>
        <taxon>Pseudomonadati</taxon>
        <taxon>Thermodesulfobacteriota</taxon>
        <taxon>Desulfovibrionia</taxon>
        <taxon>Desulfovibrionales</taxon>
        <taxon>Desulfovibrionaceae</taxon>
        <taxon>Bilophila</taxon>
    </lineage>
</organism>
<sequence length="72" mass="8193">METLMMIFFCLVCLGSLFALGFCFVTLYIIVTTLRVLREKISAALDETLPDILEKKRNAHVDHHRLGIQPDA</sequence>
<evidence type="ECO:0000313" key="2">
    <source>
        <dbReference type="EMBL" id="EFV42770.1"/>
    </source>
</evidence>
<proteinExistence type="predicted"/>
<keyword evidence="1" id="KW-0812">Transmembrane</keyword>